<dbReference type="PANTHER" id="PTHR30502:SF0">
    <property type="entry name" value="PHOSPHOENOLPYRUVATE CARBOXYLASE FAMILY PROTEIN"/>
    <property type="match status" value="1"/>
</dbReference>
<dbReference type="EMBL" id="NEVQ01000008">
    <property type="protein sequence ID" value="OZI59262.1"/>
    <property type="molecule type" value="Genomic_DNA"/>
</dbReference>
<dbReference type="Gene3D" id="3.20.20.60">
    <property type="entry name" value="Phosphoenolpyruvate-binding domains"/>
    <property type="match status" value="1"/>
</dbReference>
<accession>A0A261UCX2</accession>
<dbReference type="PANTHER" id="PTHR30502">
    <property type="entry name" value="2-KETO-3-DEOXY-L-RHAMNONATE ALDOLASE"/>
    <property type="match status" value="1"/>
</dbReference>
<keyword evidence="6" id="KW-1185">Reference proteome</keyword>
<evidence type="ECO:0000259" key="4">
    <source>
        <dbReference type="Pfam" id="PF03328"/>
    </source>
</evidence>
<dbReference type="SUPFAM" id="SSF51621">
    <property type="entry name" value="Phosphoenolpyruvate/pyruvate domain"/>
    <property type="match status" value="1"/>
</dbReference>
<evidence type="ECO:0000256" key="3">
    <source>
        <dbReference type="ARBA" id="ARBA00023239"/>
    </source>
</evidence>
<evidence type="ECO:0000256" key="2">
    <source>
        <dbReference type="ARBA" id="ARBA00022723"/>
    </source>
</evidence>
<name>A0A261UCX2_9BORD</name>
<dbReference type="GO" id="GO:0016832">
    <property type="term" value="F:aldehyde-lyase activity"/>
    <property type="evidence" value="ECO:0007669"/>
    <property type="project" value="TreeGrafter"/>
</dbReference>
<dbReference type="InterPro" id="IPR050251">
    <property type="entry name" value="HpcH-HpaI_aldolase"/>
</dbReference>
<dbReference type="AlphaFoldDB" id="A0A261UCX2"/>
<organism evidence="5 6">
    <name type="scientific">Bordetella genomosp. 4</name>
    <dbReference type="NCBI Taxonomy" id="463044"/>
    <lineage>
        <taxon>Bacteria</taxon>
        <taxon>Pseudomonadati</taxon>
        <taxon>Pseudomonadota</taxon>
        <taxon>Betaproteobacteria</taxon>
        <taxon>Burkholderiales</taxon>
        <taxon>Alcaligenaceae</taxon>
        <taxon>Bordetella</taxon>
    </lineage>
</organism>
<proteinExistence type="inferred from homology"/>
<dbReference type="InterPro" id="IPR005000">
    <property type="entry name" value="Aldolase/citrate-lyase_domain"/>
</dbReference>
<comment type="caution">
    <text evidence="5">The sequence shown here is derived from an EMBL/GenBank/DDBJ whole genome shotgun (WGS) entry which is preliminary data.</text>
</comment>
<dbReference type="InterPro" id="IPR015813">
    <property type="entry name" value="Pyrv/PenolPyrv_kinase-like_dom"/>
</dbReference>
<keyword evidence="3" id="KW-0456">Lyase</keyword>
<dbReference type="Proteomes" id="UP000216885">
    <property type="component" value="Unassembled WGS sequence"/>
</dbReference>
<comment type="similarity">
    <text evidence="1">Belongs to the HpcH/HpaI aldolase family.</text>
</comment>
<dbReference type="GO" id="GO:0046872">
    <property type="term" value="F:metal ion binding"/>
    <property type="evidence" value="ECO:0007669"/>
    <property type="project" value="UniProtKB-KW"/>
</dbReference>
<evidence type="ECO:0000313" key="6">
    <source>
        <dbReference type="Proteomes" id="UP000216885"/>
    </source>
</evidence>
<gene>
    <name evidence="5" type="ORF">CAL20_06505</name>
</gene>
<evidence type="ECO:0000313" key="5">
    <source>
        <dbReference type="EMBL" id="OZI59262.1"/>
    </source>
</evidence>
<feature type="domain" description="HpcH/HpaI aldolase/citrate lyase" evidence="4">
    <location>
        <begin position="26"/>
        <end position="241"/>
    </location>
</feature>
<dbReference type="GO" id="GO:0005737">
    <property type="term" value="C:cytoplasm"/>
    <property type="evidence" value="ECO:0007669"/>
    <property type="project" value="TreeGrafter"/>
</dbReference>
<dbReference type="Pfam" id="PF03328">
    <property type="entry name" value="HpcH_HpaI"/>
    <property type="match status" value="1"/>
</dbReference>
<dbReference type="InterPro" id="IPR040442">
    <property type="entry name" value="Pyrv_kinase-like_dom_sf"/>
</dbReference>
<protein>
    <submittedName>
        <fullName evidence="5">Aldolase</fullName>
    </submittedName>
</protein>
<reference evidence="5 6" key="1">
    <citation type="submission" date="2017-05" db="EMBL/GenBank/DDBJ databases">
        <title>Complete and WGS of Bordetella genogroups.</title>
        <authorList>
            <person name="Spilker T."/>
            <person name="LiPuma J."/>
        </authorList>
    </citation>
    <scope>NUCLEOTIDE SEQUENCE [LARGE SCALE GENOMIC DNA]</scope>
    <source>
        <strain evidence="5 6">AU9919</strain>
    </source>
</reference>
<keyword evidence="2" id="KW-0479">Metal-binding</keyword>
<evidence type="ECO:0000256" key="1">
    <source>
        <dbReference type="ARBA" id="ARBA00005568"/>
    </source>
</evidence>
<dbReference type="RefSeq" id="WP_094837463.1">
    <property type="nucleotide sequence ID" value="NZ_NEVQ01000008.1"/>
</dbReference>
<sequence>MKQNPLKQLWTQNKPVFGTWATMVHHPRFMKLLATTGLDFVLIEMEHSDFSIADVATLCLVAREAGIVPIVRPAGSDSHDYTRPLDAGAMGLLLPNIETPEQLEQILRYTKYYPDGQRILNMRGPHTDYIKLSSPLSQAAEINANTATVAMMETRVGLDNLDRICQVRGLDAIMIGPDDLTQDLGIPGDMQHPLYQEAVEHVIATCSQHGIPWGFSCQDLNAAERWIARGIHWMPFSNDVNALFNTFNTAAAGLKRLAAREEIA</sequence>